<evidence type="ECO:0000313" key="7">
    <source>
        <dbReference type="Proteomes" id="UP000801492"/>
    </source>
</evidence>
<feature type="region of interest" description="Disordered" evidence="4">
    <location>
        <begin position="150"/>
        <end position="224"/>
    </location>
</feature>
<feature type="compositionally biased region" description="Basic residues" evidence="4">
    <location>
        <begin position="203"/>
        <end position="215"/>
    </location>
</feature>
<protein>
    <recommendedName>
        <fullName evidence="5">PPPDE domain-containing protein</fullName>
    </recommendedName>
</protein>
<evidence type="ECO:0000256" key="4">
    <source>
        <dbReference type="SAM" id="MobiDB-lite"/>
    </source>
</evidence>
<dbReference type="Proteomes" id="UP000801492">
    <property type="component" value="Unassembled WGS sequence"/>
</dbReference>
<dbReference type="PANTHER" id="PTHR12378">
    <property type="entry name" value="DESUMOYLATING ISOPEPTIDASE"/>
    <property type="match status" value="1"/>
</dbReference>
<gene>
    <name evidence="6" type="ORF">ILUMI_04079</name>
</gene>
<keyword evidence="3" id="KW-0378">Hydrolase</keyword>
<evidence type="ECO:0000313" key="6">
    <source>
        <dbReference type="EMBL" id="KAF2902091.1"/>
    </source>
</evidence>
<comment type="caution">
    <text evidence="6">The sequence shown here is derived from an EMBL/GenBank/DDBJ whole genome shotgun (WGS) entry which is preliminary data.</text>
</comment>
<feature type="non-terminal residue" evidence="6">
    <location>
        <position position="1"/>
    </location>
</feature>
<evidence type="ECO:0000259" key="5">
    <source>
        <dbReference type="PROSITE" id="PS51858"/>
    </source>
</evidence>
<dbReference type="SMART" id="SM01179">
    <property type="entry name" value="DUF862"/>
    <property type="match status" value="1"/>
</dbReference>
<proteinExistence type="inferred from homology"/>
<dbReference type="OrthoDB" id="21221at2759"/>
<accession>A0A8K0DF01</accession>
<feature type="domain" description="PPPDE" evidence="5">
    <location>
        <begin position="3"/>
        <end position="145"/>
    </location>
</feature>
<sequence>MAYKVELYIYDLSQGMASMISPLLIGKRIDGIWHTSIVIYGREYFFGSHGVESCNPGSTALGKPLKIAKLGETQIPYTVFIDYLNGLSESTFGDGTYDLLKHNCNNFSEELAHFLCGTHIPKHILDLPNEVLQTKLGPALEKLLKQLEQSARPVKDEQNSSLSRVAKDPSPEFLQLNSQIEEARNTSQRIEEKRKALKEKLARKERRKEKKRKKLLQQALSESE</sequence>
<evidence type="ECO:0000256" key="2">
    <source>
        <dbReference type="ARBA" id="ARBA00022670"/>
    </source>
</evidence>
<name>A0A8K0DF01_IGNLU</name>
<dbReference type="InterPro" id="IPR008580">
    <property type="entry name" value="PPPDE_dom"/>
</dbReference>
<keyword evidence="7" id="KW-1185">Reference proteome</keyword>
<feature type="compositionally biased region" description="Basic and acidic residues" evidence="4">
    <location>
        <begin position="181"/>
        <end position="202"/>
    </location>
</feature>
<keyword evidence="2" id="KW-0645">Protease</keyword>
<dbReference type="PROSITE" id="PS51858">
    <property type="entry name" value="PPPDE"/>
    <property type="match status" value="1"/>
</dbReference>
<evidence type="ECO:0000256" key="3">
    <source>
        <dbReference type="ARBA" id="ARBA00022801"/>
    </source>
</evidence>
<dbReference type="GO" id="GO:0008233">
    <property type="term" value="F:peptidase activity"/>
    <property type="evidence" value="ECO:0007669"/>
    <property type="project" value="UniProtKB-KW"/>
</dbReference>
<organism evidence="6 7">
    <name type="scientific">Ignelater luminosus</name>
    <name type="common">Cucubano</name>
    <name type="synonym">Pyrophorus luminosus</name>
    <dbReference type="NCBI Taxonomy" id="2038154"/>
    <lineage>
        <taxon>Eukaryota</taxon>
        <taxon>Metazoa</taxon>
        <taxon>Ecdysozoa</taxon>
        <taxon>Arthropoda</taxon>
        <taxon>Hexapoda</taxon>
        <taxon>Insecta</taxon>
        <taxon>Pterygota</taxon>
        <taxon>Neoptera</taxon>
        <taxon>Endopterygota</taxon>
        <taxon>Coleoptera</taxon>
        <taxon>Polyphaga</taxon>
        <taxon>Elateriformia</taxon>
        <taxon>Elateroidea</taxon>
        <taxon>Elateridae</taxon>
        <taxon>Agrypninae</taxon>
        <taxon>Pyrophorini</taxon>
        <taxon>Ignelater</taxon>
    </lineage>
</organism>
<dbReference type="AlphaFoldDB" id="A0A8K0DF01"/>
<dbReference type="InterPro" id="IPR042266">
    <property type="entry name" value="PPPDE_sf"/>
</dbReference>
<dbReference type="Gene3D" id="3.90.1720.30">
    <property type="entry name" value="PPPDE domains"/>
    <property type="match status" value="1"/>
</dbReference>
<dbReference type="Pfam" id="PF05903">
    <property type="entry name" value="Peptidase_C97"/>
    <property type="match status" value="1"/>
</dbReference>
<dbReference type="GO" id="GO:0006508">
    <property type="term" value="P:proteolysis"/>
    <property type="evidence" value="ECO:0007669"/>
    <property type="project" value="UniProtKB-KW"/>
</dbReference>
<comment type="similarity">
    <text evidence="1">Belongs to the DeSI family.</text>
</comment>
<dbReference type="EMBL" id="VTPC01001394">
    <property type="protein sequence ID" value="KAF2902091.1"/>
    <property type="molecule type" value="Genomic_DNA"/>
</dbReference>
<dbReference type="GO" id="GO:0070646">
    <property type="term" value="P:protein modification by small protein removal"/>
    <property type="evidence" value="ECO:0007669"/>
    <property type="project" value="TreeGrafter"/>
</dbReference>
<evidence type="ECO:0000256" key="1">
    <source>
        <dbReference type="ARBA" id="ARBA00008140"/>
    </source>
</evidence>
<reference evidence="6" key="1">
    <citation type="submission" date="2019-08" db="EMBL/GenBank/DDBJ databases">
        <title>The genome of the North American firefly Photinus pyralis.</title>
        <authorList>
            <consortium name="Photinus pyralis genome working group"/>
            <person name="Fallon T.R."/>
            <person name="Sander Lower S.E."/>
            <person name="Weng J.-K."/>
        </authorList>
    </citation>
    <scope>NUCLEOTIDE SEQUENCE</scope>
    <source>
        <strain evidence="6">TRF0915ILg1</strain>
        <tissue evidence="6">Whole body</tissue>
    </source>
</reference>
<dbReference type="PANTHER" id="PTHR12378:SF7">
    <property type="entry name" value="DESUMOYLATING ISOPEPTIDASE 1"/>
    <property type="match status" value="1"/>
</dbReference>